<dbReference type="PANTHER" id="PTHR13774">
    <property type="entry name" value="PHENAZINE BIOSYNTHESIS PROTEIN"/>
    <property type="match status" value="1"/>
</dbReference>
<sequence length="304" mass="32840">MSLATFVTVDVFTRQKYAGNQLAIVHVPAEGLTQDQKQAIAREFGYSETTFVHPQKDGGKNEWVVDIFTLDQELPFAGHPTIGTAIHLLSPLAGHGARTVSGSFNLKAGPVQLTYDAIEKTAEAAIPHNVHVHKARYSSTELMKLQPKVGRLPDQSPVVSIVAGMTYVLAELDSLDSLTFVNPTPYPIEPQLDGGRNESFVGCYFYVLQSDDVGDGVIRLRTRMIESCVGEDPATGSAACTLACYLAMQQRKPGTTSRYKITQGVEMGRRSEIGVVVTTDTSGKIQSVRLSGAAVKVLEGKLSL</sequence>
<dbReference type="Gene3D" id="3.10.310.10">
    <property type="entry name" value="Diaminopimelate Epimerase, Chain A, domain 1"/>
    <property type="match status" value="2"/>
</dbReference>
<dbReference type="PIRSF" id="PIRSF016184">
    <property type="entry name" value="PhzC_PhzF"/>
    <property type="match status" value="1"/>
</dbReference>
<dbReference type="GO" id="GO:0016853">
    <property type="term" value="F:isomerase activity"/>
    <property type="evidence" value="ECO:0007669"/>
    <property type="project" value="TreeGrafter"/>
</dbReference>
<evidence type="ECO:0000313" key="3">
    <source>
        <dbReference type="Proteomes" id="UP000053259"/>
    </source>
</evidence>
<dbReference type="Pfam" id="PF02567">
    <property type="entry name" value="PhzC-PhzF"/>
    <property type="match status" value="1"/>
</dbReference>
<reference evidence="2 3" key="1">
    <citation type="submission" date="2015-01" db="EMBL/GenBank/DDBJ databases">
        <title>The Genome Sequence of Ochroconis gallopava CBS43764.</title>
        <authorList>
            <consortium name="The Broad Institute Genomics Platform"/>
            <person name="Cuomo C."/>
            <person name="de Hoog S."/>
            <person name="Gorbushina A."/>
            <person name="Stielow B."/>
            <person name="Teixiera M."/>
            <person name="Abouelleil A."/>
            <person name="Chapman S.B."/>
            <person name="Priest M."/>
            <person name="Young S.K."/>
            <person name="Wortman J."/>
            <person name="Nusbaum C."/>
            <person name="Birren B."/>
        </authorList>
    </citation>
    <scope>NUCLEOTIDE SEQUENCE [LARGE SCALE GENOMIC DNA]</scope>
    <source>
        <strain evidence="2 3">CBS 43764</strain>
    </source>
</reference>
<dbReference type="PANTHER" id="PTHR13774:SF32">
    <property type="entry name" value="ANTISENSE-ENHANCING SEQUENCE 1"/>
    <property type="match status" value="1"/>
</dbReference>
<feature type="active site" evidence="1">
    <location>
        <position position="48"/>
    </location>
</feature>
<dbReference type="InterPro" id="IPR003719">
    <property type="entry name" value="Phenazine_PhzF-like"/>
</dbReference>
<dbReference type="GeneID" id="27313609"/>
<dbReference type="GO" id="GO:0005737">
    <property type="term" value="C:cytoplasm"/>
    <property type="evidence" value="ECO:0007669"/>
    <property type="project" value="TreeGrafter"/>
</dbReference>
<gene>
    <name evidence="2" type="ORF">PV09_05636</name>
</gene>
<dbReference type="RefSeq" id="XP_016212844.1">
    <property type="nucleotide sequence ID" value="XM_016359165.1"/>
</dbReference>
<dbReference type="NCBIfam" id="TIGR00654">
    <property type="entry name" value="PhzF_family"/>
    <property type="match status" value="1"/>
</dbReference>
<dbReference type="EMBL" id="KN847546">
    <property type="protein sequence ID" value="KIW02975.1"/>
    <property type="molecule type" value="Genomic_DNA"/>
</dbReference>
<dbReference type="VEuPathDB" id="FungiDB:PV09_05636"/>
<evidence type="ECO:0000313" key="2">
    <source>
        <dbReference type="EMBL" id="KIW02975.1"/>
    </source>
</evidence>
<keyword evidence="3" id="KW-1185">Reference proteome</keyword>
<proteinExistence type="predicted"/>
<dbReference type="SUPFAM" id="SSF54506">
    <property type="entry name" value="Diaminopimelate epimerase-like"/>
    <property type="match status" value="1"/>
</dbReference>
<protein>
    <submittedName>
        <fullName evidence="2">Uncharacterized protein</fullName>
    </submittedName>
</protein>
<name>A0A0D2A8U2_9PEZI</name>
<dbReference type="HOGENOM" id="CLU_048756_1_0_1"/>
<evidence type="ECO:0000256" key="1">
    <source>
        <dbReference type="PIRSR" id="PIRSR016184-1"/>
    </source>
</evidence>
<dbReference type="OrthoDB" id="412383at2759"/>
<dbReference type="InParanoid" id="A0A0D2A8U2"/>
<dbReference type="FunCoup" id="A0A0D2A8U2">
    <property type="interactions" value="143"/>
</dbReference>
<dbReference type="Proteomes" id="UP000053259">
    <property type="component" value="Unassembled WGS sequence"/>
</dbReference>
<dbReference type="AlphaFoldDB" id="A0A0D2A8U2"/>
<accession>A0A0D2A8U2</accession>
<dbReference type="STRING" id="253628.A0A0D2A8U2"/>
<organism evidence="2 3">
    <name type="scientific">Verruconis gallopava</name>
    <dbReference type="NCBI Taxonomy" id="253628"/>
    <lineage>
        <taxon>Eukaryota</taxon>
        <taxon>Fungi</taxon>
        <taxon>Dikarya</taxon>
        <taxon>Ascomycota</taxon>
        <taxon>Pezizomycotina</taxon>
        <taxon>Dothideomycetes</taxon>
        <taxon>Pleosporomycetidae</taxon>
        <taxon>Venturiales</taxon>
        <taxon>Sympoventuriaceae</taxon>
        <taxon>Verruconis</taxon>
    </lineage>
</organism>